<feature type="compositionally biased region" description="Polar residues" evidence="1">
    <location>
        <begin position="31"/>
        <end position="41"/>
    </location>
</feature>
<dbReference type="RefSeq" id="XP_046019191.1">
    <property type="nucleotide sequence ID" value="XM_046152475.1"/>
</dbReference>
<dbReference type="EMBL" id="JAGTJQ010000001">
    <property type="protein sequence ID" value="KAH7041136.1"/>
    <property type="molecule type" value="Genomic_DNA"/>
</dbReference>
<dbReference type="AlphaFoldDB" id="A0A9P8YIJ4"/>
<accession>A0A9P8YIJ4</accession>
<organism evidence="2 3">
    <name type="scientific">Microdochium trichocladiopsis</name>
    <dbReference type="NCBI Taxonomy" id="1682393"/>
    <lineage>
        <taxon>Eukaryota</taxon>
        <taxon>Fungi</taxon>
        <taxon>Dikarya</taxon>
        <taxon>Ascomycota</taxon>
        <taxon>Pezizomycotina</taxon>
        <taxon>Sordariomycetes</taxon>
        <taxon>Xylariomycetidae</taxon>
        <taxon>Xylariales</taxon>
        <taxon>Microdochiaceae</taxon>
        <taxon>Microdochium</taxon>
    </lineage>
</organism>
<evidence type="ECO:0000313" key="2">
    <source>
        <dbReference type="EMBL" id="KAH7041136.1"/>
    </source>
</evidence>
<keyword evidence="3" id="KW-1185">Reference proteome</keyword>
<proteinExistence type="predicted"/>
<comment type="caution">
    <text evidence="2">The sequence shown here is derived from an EMBL/GenBank/DDBJ whole genome shotgun (WGS) entry which is preliminary data.</text>
</comment>
<evidence type="ECO:0000313" key="3">
    <source>
        <dbReference type="Proteomes" id="UP000756346"/>
    </source>
</evidence>
<gene>
    <name evidence="2" type="ORF">B0I36DRAFT_312212</name>
</gene>
<reference evidence="2" key="1">
    <citation type="journal article" date="2021" name="Nat. Commun.">
        <title>Genetic determinants of endophytism in the Arabidopsis root mycobiome.</title>
        <authorList>
            <person name="Mesny F."/>
            <person name="Miyauchi S."/>
            <person name="Thiergart T."/>
            <person name="Pickel B."/>
            <person name="Atanasova L."/>
            <person name="Karlsson M."/>
            <person name="Huettel B."/>
            <person name="Barry K.W."/>
            <person name="Haridas S."/>
            <person name="Chen C."/>
            <person name="Bauer D."/>
            <person name="Andreopoulos W."/>
            <person name="Pangilinan J."/>
            <person name="LaButti K."/>
            <person name="Riley R."/>
            <person name="Lipzen A."/>
            <person name="Clum A."/>
            <person name="Drula E."/>
            <person name="Henrissat B."/>
            <person name="Kohler A."/>
            <person name="Grigoriev I.V."/>
            <person name="Martin F.M."/>
            <person name="Hacquard S."/>
        </authorList>
    </citation>
    <scope>NUCLEOTIDE SEQUENCE</scope>
    <source>
        <strain evidence="2">MPI-CAGE-CH-0230</strain>
    </source>
</reference>
<name>A0A9P8YIJ4_9PEZI</name>
<feature type="region of interest" description="Disordered" evidence="1">
    <location>
        <begin position="31"/>
        <end position="78"/>
    </location>
</feature>
<dbReference type="Proteomes" id="UP000756346">
    <property type="component" value="Unassembled WGS sequence"/>
</dbReference>
<protein>
    <submittedName>
        <fullName evidence="2">Uncharacterized protein</fullName>
    </submittedName>
</protein>
<evidence type="ECO:0000256" key="1">
    <source>
        <dbReference type="SAM" id="MobiDB-lite"/>
    </source>
</evidence>
<dbReference type="GeneID" id="70182021"/>
<sequence length="183" mass="20261">MQAFQPSSSLSQQHAPKWTVWTLQPSRPYSGMTADTHTHAYTTPPLPFPESRSMHEARLSRLDSHRSTDGQGSQPVKKGVCACVGEREEGGETVNSSAPPPSFHPLPFLPLPNSPMWLGHRWESGQKWHRPNSRPFKLLPCARESEKEGIQNAGCPLDVATQMQQLQDAVSEAPTHILNHTAV</sequence>
<feature type="compositionally biased region" description="Basic and acidic residues" evidence="1">
    <location>
        <begin position="52"/>
        <end position="68"/>
    </location>
</feature>